<protein>
    <submittedName>
        <fullName evidence="2">Uncharacterized protein</fullName>
    </submittedName>
</protein>
<dbReference type="EMBL" id="CM016554">
    <property type="protein sequence ID" value="TKW25919.1"/>
    <property type="molecule type" value="Genomic_DNA"/>
</dbReference>
<feature type="region of interest" description="Disordered" evidence="1">
    <location>
        <begin position="1"/>
        <end position="67"/>
    </location>
</feature>
<name>A0A4U6VF62_SETVI</name>
<keyword evidence="3" id="KW-1185">Reference proteome</keyword>
<sequence length="186" mass="20043">MLWGSRFGRSRAWKSARRNDPADPSARARPRPRASRPARRPPHGCRSPAQRFRRSPATAGRRLTRPAPSEHAVALPCLCRAPLRPRARPAAALSNTCPRARLPEHRRLQPQPRQLLPVSPVTRPGKANVTAHACSFRPCLHASSAAPPSLLCPPMASPPLMAVAAPRLPSGPARQSHGPASFAASP</sequence>
<evidence type="ECO:0000313" key="3">
    <source>
        <dbReference type="Proteomes" id="UP000298652"/>
    </source>
</evidence>
<dbReference type="Gramene" id="TKW25919">
    <property type="protein sequence ID" value="TKW25919"/>
    <property type="gene ID" value="SEVIR_3G151600v2"/>
</dbReference>
<feature type="compositionally biased region" description="Basic residues" evidence="1">
    <location>
        <begin position="28"/>
        <end position="43"/>
    </location>
</feature>
<accession>A0A4U6VF62</accession>
<proteinExistence type="predicted"/>
<dbReference type="Proteomes" id="UP000298652">
    <property type="component" value="Chromosome 3"/>
</dbReference>
<reference evidence="2" key="1">
    <citation type="submission" date="2019-03" db="EMBL/GenBank/DDBJ databases">
        <title>WGS assembly of Setaria viridis.</title>
        <authorList>
            <person name="Huang P."/>
            <person name="Jenkins J."/>
            <person name="Grimwood J."/>
            <person name="Barry K."/>
            <person name="Healey A."/>
            <person name="Mamidi S."/>
            <person name="Sreedasyam A."/>
            <person name="Shu S."/>
            <person name="Feldman M."/>
            <person name="Wu J."/>
            <person name="Yu Y."/>
            <person name="Chen C."/>
            <person name="Johnson J."/>
            <person name="Rokhsar D."/>
            <person name="Baxter I."/>
            <person name="Schmutz J."/>
            <person name="Brutnell T."/>
            <person name="Kellogg E."/>
        </authorList>
    </citation>
    <scope>NUCLEOTIDE SEQUENCE [LARGE SCALE GENOMIC DNA]</scope>
</reference>
<evidence type="ECO:0000313" key="2">
    <source>
        <dbReference type="EMBL" id="TKW25919.1"/>
    </source>
</evidence>
<feature type="region of interest" description="Disordered" evidence="1">
    <location>
        <begin position="166"/>
        <end position="186"/>
    </location>
</feature>
<gene>
    <name evidence="2" type="ORF">SEVIR_3G151600v2</name>
</gene>
<organism evidence="2 3">
    <name type="scientific">Setaria viridis</name>
    <name type="common">Green bristlegrass</name>
    <name type="synonym">Setaria italica subsp. viridis</name>
    <dbReference type="NCBI Taxonomy" id="4556"/>
    <lineage>
        <taxon>Eukaryota</taxon>
        <taxon>Viridiplantae</taxon>
        <taxon>Streptophyta</taxon>
        <taxon>Embryophyta</taxon>
        <taxon>Tracheophyta</taxon>
        <taxon>Spermatophyta</taxon>
        <taxon>Magnoliopsida</taxon>
        <taxon>Liliopsida</taxon>
        <taxon>Poales</taxon>
        <taxon>Poaceae</taxon>
        <taxon>PACMAD clade</taxon>
        <taxon>Panicoideae</taxon>
        <taxon>Panicodae</taxon>
        <taxon>Paniceae</taxon>
        <taxon>Cenchrinae</taxon>
        <taxon>Setaria</taxon>
    </lineage>
</organism>
<dbReference type="AlphaFoldDB" id="A0A4U6VF62"/>
<evidence type="ECO:0000256" key="1">
    <source>
        <dbReference type="SAM" id="MobiDB-lite"/>
    </source>
</evidence>